<keyword evidence="2" id="KW-0812">Transmembrane</keyword>
<feature type="compositionally biased region" description="Basic and acidic residues" evidence="1">
    <location>
        <begin position="7"/>
        <end position="37"/>
    </location>
</feature>
<feature type="region of interest" description="Disordered" evidence="1">
    <location>
        <begin position="371"/>
        <end position="398"/>
    </location>
</feature>
<keyword evidence="4" id="KW-1185">Reference proteome</keyword>
<evidence type="ECO:0000256" key="1">
    <source>
        <dbReference type="SAM" id="MobiDB-lite"/>
    </source>
</evidence>
<protein>
    <submittedName>
        <fullName evidence="3">Uncharacterized protein</fullName>
    </submittedName>
</protein>
<sequence>MFSNNDKNNDIKIQDDNDKLNQDSKDSNSYNEHEIESKWNNSSNDNDNEYKEEEEEDKDKDKDDKDSKNDNHSKIPTMTEESNRNRENDNLLSSKTKSTTYTTISNTSQTIINKSNVQTVPSSTDIDNPSTRLYQQVLLVGCFSLFVLLLLCITKKIYSTKKDEFIEPTYSVHSSHKSRSNNNGSKHSLKNLTTSTISNFSFKNLSTSGRKSRELIPSILKVSPAPLASLSVDDLSSKYNENSEADKDINVNESIIQVQSFERNSMNFNDIKTLSWKPMSNYQYDINDTSHTSITDVNEVDHDNYVNDTSKLDNAVDFYFSNKNLYILRQNSSSANSAYSNVPDNTSSTGEPSLSRYIDNDALLKYESSKCKNAMNNPNSNPNPNLEKFESSSNVSSNYNSYKNKNSSYIGNRNSLSSIAPSLSRFSIRNISSSIFSRNNRIHDSNSNDYTSSDNSNFFNNNNNQKDHSSKVRYSYSTFQSSNTNLLNKKQKHRYTLGADINDEYRNLNYKLINQKSLPIDDINLVKPKISTSPSLSSQSIQDKSKFSLAAVPSYSSFPINDKVISSVPDDLANQRKAKSNSSSDLEEELADITHHQQEEANQSTLIDLNNPSNPSDNNNPNLNIAIPQITYKKSLENDLPTIIVNSQNTASCPNIESVHYHY</sequence>
<accession>A0A1Y2BHM9</accession>
<dbReference type="AlphaFoldDB" id="A0A1Y2BHM9"/>
<name>A0A1Y2BHM9_9FUNG</name>
<evidence type="ECO:0000256" key="2">
    <source>
        <dbReference type="SAM" id="Phobius"/>
    </source>
</evidence>
<feature type="region of interest" description="Disordered" evidence="1">
    <location>
        <begin position="1"/>
        <end position="100"/>
    </location>
</feature>
<evidence type="ECO:0000313" key="4">
    <source>
        <dbReference type="Proteomes" id="UP000193920"/>
    </source>
</evidence>
<comment type="caution">
    <text evidence="3">The sequence shown here is derived from an EMBL/GenBank/DDBJ whole genome shotgun (WGS) entry which is preliminary data.</text>
</comment>
<dbReference type="Proteomes" id="UP000193920">
    <property type="component" value="Unassembled WGS sequence"/>
</dbReference>
<reference evidence="3 4" key="1">
    <citation type="submission" date="2016-08" db="EMBL/GenBank/DDBJ databases">
        <title>A Parts List for Fungal Cellulosomes Revealed by Comparative Genomics.</title>
        <authorList>
            <consortium name="DOE Joint Genome Institute"/>
            <person name="Haitjema C.H."/>
            <person name="Gilmore S.P."/>
            <person name="Henske J.K."/>
            <person name="Solomon K.V."/>
            <person name="De Groot R."/>
            <person name="Kuo A."/>
            <person name="Mondo S.J."/>
            <person name="Salamov A.A."/>
            <person name="Labutti K."/>
            <person name="Zhao Z."/>
            <person name="Chiniquy J."/>
            <person name="Barry K."/>
            <person name="Brewer H.M."/>
            <person name="Purvine S.O."/>
            <person name="Wright A.T."/>
            <person name="Boxma B."/>
            <person name="Van Alen T."/>
            <person name="Hackstein J.H."/>
            <person name="Baker S.E."/>
            <person name="Grigoriev I.V."/>
            <person name="O'Malley M.A."/>
        </authorList>
    </citation>
    <scope>NUCLEOTIDE SEQUENCE [LARGE SCALE GENOMIC DNA]</scope>
    <source>
        <strain evidence="3 4">G1</strain>
    </source>
</reference>
<feature type="compositionally biased region" description="Low complexity" evidence="1">
    <location>
        <begin position="447"/>
        <end position="464"/>
    </location>
</feature>
<feature type="transmembrane region" description="Helical" evidence="2">
    <location>
        <begin position="133"/>
        <end position="153"/>
    </location>
</feature>
<gene>
    <name evidence="3" type="ORF">LY90DRAFT_673341</name>
</gene>
<feature type="region of interest" description="Disordered" evidence="1">
    <location>
        <begin position="571"/>
        <end position="622"/>
    </location>
</feature>
<feature type="compositionally biased region" description="Acidic residues" evidence="1">
    <location>
        <begin position="46"/>
        <end position="58"/>
    </location>
</feature>
<organism evidence="3 4">
    <name type="scientific">Neocallimastix californiae</name>
    <dbReference type="NCBI Taxonomy" id="1754190"/>
    <lineage>
        <taxon>Eukaryota</taxon>
        <taxon>Fungi</taxon>
        <taxon>Fungi incertae sedis</taxon>
        <taxon>Chytridiomycota</taxon>
        <taxon>Chytridiomycota incertae sedis</taxon>
        <taxon>Neocallimastigomycetes</taxon>
        <taxon>Neocallimastigales</taxon>
        <taxon>Neocallimastigaceae</taxon>
        <taxon>Neocallimastix</taxon>
    </lineage>
</organism>
<feature type="region of interest" description="Disordered" evidence="1">
    <location>
        <begin position="335"/>
        <end position="355"/>
    </location>
</feature>
<keyword evidence="2" id="KW-0472">Membrane</keyword>
<dbReference type="OrthoDB" id="10562152at2759"/>
<evidence type="ECO:0000313" key="3">
    <source>
        <dbReference type="EMBL" id="ORY33635.1"/>
    </source>
</evidence>
<feature type="compositionally biased region" description="Polar residues" evidence="1">
    <location>
        <begin position="342"/>
        <end position="352"/>
    </location>
</feature>
<keyword evidence="2" id="KW-1133">Transmembrane helix</keyword>
<feature type="compositionally biased region" description="Low complexity" evidence="1">
    <location>
        <begin position="376"/>
        <end position="398"/>
    </location>
</feature>
<proteinExistence type="predicted"/>
<feature type="compositionally biased region" description="Basic and acidic residues" evidence="1">
    <location>
        <begin position="59"/>
        <end position="73"/>
    </location>
</feature>
<feature type="compositionally biased region" description="Low complexity" evidence="1">
    <location>
        <begin position="608"/>
        <end position="622"/>
    </location>
</feature>
<feature type="region of interest" description="Disordered" evidence="1">
    <location>
        <begin position="439"/>
        <end position="469"/>
    </location>
</feature>
<dbReference type="EMBL" id="MCOG01000159">
    <property type="protein sequence ID" value="ORY33635.1"/>
    <property type="molecule type" value="Genomic_DNA"/>
</dbReference>